<dbReference type="Gene3D" id="2.40.70.10">
    <property type="entry name" value="Acid Proteases"/>
    <property type="match status" value="1"/>
</dbReference>
<reference evidence="3" key="2">
    <citation type="submission" date="2025-08" db="UniProtKB">
        <authorList>
            <consortium name="RefSeq"/>
        </authorList>
    </citation>
    <scope>IDENTIFICATION</scope>
    <source>
        <tissue evidence="3">Young leaves</tissue>
    </source>
</reference>
<feature type="compositionally biased region" description="Polar residues" evidence="1">
    <location>
        <begin position="189"/>
        <end position="201"/>
    </location>
</feature>
<feature type="region of interest" description="Disordered" evidence="1">
    <location>
        <begin position="258"/>
        <end position="277"/>
    </location>
</feature>
<feature type="region of interest" description="Disordered" evidence="1">
    <location>
        <begin position="189"/>
        <end position="218"/>
    </location>
</feature>
<dbReference type="SUPFAM" id="SSF50630">
    <property type="entry name" value="Acid proteases"/>
    <property type="match status" value="1"/>
</dbReference>
<organism evidence="2 3">
    <name type="scientific">Abrus precatorius</name>
    <name type="common">Indian licorice</name>
    <name type="synonym">Glycine abrus</name>
    <dbReference type="NCBI Taxonomy" id="3816"/>
    <lineage>
        <taxon>Eukaryota</taxon>
        <taxon>Viridiplantae</taxon>
        <taxon>Streptophyta</taxon>
        <taxon>Embryophyta</taxon>
        <taxon>Tracheophyta</taxon>
        <taxon>Spermatophyta</taxon>
        <taxon>Magnoliopsida</taxon>
        <taxon>eudicotyledons</taxon>
        <taxon>Gunneridae</taxon>
        <taxon>Pentapetalae</taxon>
        <taxon>rosids</taxon>
        <taxon>fabids</taxon>
        <taxon>Fabales</taxon>
        <taxon>Fabaceae</taxon>
        <taxon>Papilionoideae</taxon>
        <taxon>50 kb inversion clade</taxon>
        <taxon>NPAAA clade</taxon>
        <taxon>indigoferoid/millettioid clade</taxon>
        <taxon>Abreae</taxon>
        <taxon>Abrus</taxon>
    </lineage>
</organism>
<dbReference type="Gene3D" id="3.30.70.270">
    <property type="match status" value="1"/>
</dbReference>
<proteinExistence type="predicted"/>
<dbReference type="InterPro" id="IPR043128">
    <property type="entry name" value="Rev_trsase/Diguanyl_cyclase"/>
</dbReference>
<dbReference type="PANTHER" id="PTHR15503">
    <property type="entry name" value="LDOC1 RELATED"/>
    <property type="match status" value="1"/>
</dbReference>
<accession>A0A8B8L5K3</accession>
<dbReference type="CDD" id="cd00303">
    <property type="entry name" value="retropepsin_like"/>
    <property type="match status" value="1"/>
</dbReference>
<evidence type="ECO:0000313" key="3">
    <source>
        <dbReference type="RefSeq" id="XP_027351487.1"/>
    </source>
</evidence>
<dbReference type="OrthoDB" id="1738534at2759"/>
<reference evidence="2" key="1">
    <citation type="journal article" date="2019" name="Toxins">
        <title>Detection of Abrin-Like and Prepropulchellin-Like Toxin Genes and Transcripts Using Whole Genome Sequencing and Full-Length Transcript Sequencing of Abrus precatorius.</title>
        <authorList>
            <person name="Hovde B.T."/>
            <person name="Daligault H.E."/>
            <person name="Hanschen E.R."/>
            <person name="Kunde Y.A."/>
            <person name="Johnson M.B."/>
            <person name="Starkenburg S.R."/>
            <person name="Johnson S.L."/>
        </authorList>
    </citation>
    <scope>NUCLEOTIDE SEQUENCE [LARGE SCALE GENOMIC DNA]</scope>
</reference>
<gene>
    <name evidence="3" type="primary">LOC113862611</name>
</gene>
<dbReference type="KEGG" id="aprc:113862611"/>
<dbReference type="Proteomes" id="UP000694853">
    <property type="component" value="Unplaced"/>
</dbReference>
<dbReference type="RefSeq" id="XP_027351487.1">
    <property type="nucleotide sequence ID" value="XM_027495686.1"/>
</dbReference>
<evidence type="ECO:0000313" key="2">
    <source>
        <dbReference type="Proteomes" id="UP000694853"/>
    </source>
</evidence>
<sequence length="603" mass="68430">MADNTRNQTQIRDAEDRLNTRMEEPFMELGSSLQQNLAAMFQRHEQSCATGSGNSPRPYSCHTRLARLDFPRFNGDNGAYVKSIGLEKFPSWEHYIQILINRFGAVCDDPMADLMKLRQKGNVTTYHEDFDAIVARLDLPEAHQLSCFLGGLKMEVQMMVRMFQPTTVMKAFSLAKMYESANNTISQSKTFSKIPTPSTVSKPPLLPNPPKTPATKSLTPAYMSERRAKGLCYFCDEPFTPAHSLTHKKLQIHVLEMEDTTDSDEDTPPDTEPRESNHVEPLISVNALTGVTSYRTMRVTGQFKKKPLHILIDSGSTHNFLDIHMAKKLGCKIDSMDPLHVTVADGTRVQINSMVKKFSWLLQNASFRSDIMLLPLGCCDMVLGIEWLITLGDITWNFEKLTMEFVLHGRRHVLGGASFTGLKTIQKQQLQKTLSARVHISMLQLCDREEGLLLHSLSTHADSISIPDSIDKLLLDFEDVFQVPTNLSPKRAEHDHRIPLIQGTNPVNKSPTDYRELNKETVKNRFPIPLVDDLLDELYGSRIFSKIDLRSGYNQVRMANEDRHGVAEMTDVVTKMAWHGGMMWRRHDGRYMHGSNGRPWQKS</sequence>
<dbReference type="InterPro" id="IPR043502">
    <property type="entry name" value="DNA/RNA_pol_sf"/>
</dbReference>
<dbReference type="SUPFAM" id="SSF56672">
    <property type="entry name" value="DNA/RNA polymerases"/>
    <property type="match status" value="1"/>
</dbReference>
<name>A0A8B8L5K3_ABRPR</name>
<feature type="compositionally biased region" description="Acidic residues" evidence="1">
    <location>
        <begin position="258"/>
        <end position="269"/>
    </location>
</feature>
<keyword evidence="2" id="KW-1185">Reference proteome</keyword>
<evidence type="ECO:0000256" key="1">
    <source>
        <dbReference type="SAM" id="MobiDB-lite"/>
    </source>
</evidence>
<dbReference type="GeneID" id="113862611"/>
<dbReference type="InterPro" id="IPR021109">
    <property type="entry name" value="Peptidase_aspartic_dom_sf"/>
</dbReference>
<protein>
    <submittedName>
        <fullName evidence="3">Uncharacterized protein LOC113862611</fullName>
    </submittedName>
</protein>
<dbReference type="InterPro" id="IPR032567">
    <property type="entry name" value="RTL1-rel"/>
</dbReference>
<dbReference type="Gene3D" id="3.10.10.10">
    <property type="entry name" value="HIV Type 1 Reverse Transcriptase, subunit A, domain 1"/>
    <property type="match status" value="1"/>
</dbReference>
<dbReference type="PANTHER" id="PTHR15503:SF43">
    <property type="entry name" value="REVERSE TRANSCRIPTASE RNASE H-LIKE DOMAIN-CONTAINING PROTEIN"/>
    <property type="match status" value="1"/>
</dbReference>
<dbReference type="Pfam" id="PF08284">
    <property type="entry name" value="RVP_2"/>
    <property type="match status" value="1"/>
</dbReference>
<dbReference type="AlphaFoldDB" id="A0A8B8L5K3"/>